<evidence type="ECO:0000256" key="13">
    <source>
        <dbReference type="SAM" id="SignalP"/>
    </source>
</evidence>
<dbReference type="PROSITE" id="PS52016">
    <property type="entry name" value="TONB_DEPENDENT_REC_3"/>
    <property type="match status" value="1"/>
</dbReference>
<feature type="region of interest" description="Disordered" evidence="12">
    <location>
        <begin position="249"/>
        <end position="276"/>
    </location>
</feature>
<evidence type="ECO:0000256" key="11">
    <source>
        <dbReference type="RuleBase" id="RU003357"/>
    </source>
</evidence>
<evidence type="ECO:0000256" key="2">
    <source>
        <dbReference type="ARBA" id="ARBA00022448"/>
    </source>
</evidence>
<dbReference type="Pfam" id="PF07715">
    <property type="entry name" value="Plug"/>
    <property type="match status" value="1"/>
</dbReference>
<evidence type="ECO:0000256" key="12">
    <source>
        <dbReference type="SAM" id="MobiDB-lite"/>
    </source>
</evidence>
<evidence type="ECO:0000259" key="14">
    <source>
        <dbReference type="Pfam" id="PF00593"/>
    </source>
</evidence>
<protein>
    <submittedName>
        <fullName evidence="16">TonB-dependent receptor</fullName>
    </submittedName>
</protein>
<evidence type="ECO:0000256" key="8">
    <source>
        <dbReference type="ARBA" id="ARBA00023170"/>
    </source>
</evidence>
<dbReference type="InterPro" id="IPR036942">
    <property type="entry name" value="Beta-barrel_TonB_sf"/>
</dbReference>
<keyword evidence="8 16" id="KW-0675">Receptor</keyword>
<reference evidence="16" key="1">
    <citation type="journal article" date="2021" name="PeerJ">
        <title>Extensive microbial diversity within the chicken gut microbiome revealed by metagenomics and culture.</title>
        <authorList>
            <person name="Gilroy R."/>
            <person name="Ravi A."/>
            <person name="Getino M."/>
            <person name="Pursley I."/>
            <person name="Horton D.L."/>
            <person name="Alikhan N.F."/>
            <person name="Baker D."/>
            <person name="Gharbi K."/>
            <person name="Hall N."/>
            <person name="Watson M."/>
            <person name="Adriaenssens E.M."/>
            <person name="Foster-Nyarko E."/>
            <person name="Jarju S."/>
            <person name="Secka A."/>
            <person name="Antonio M."/>
            <person name="Oren A."/>
            <person name="Chaudhuri R.R."/>
            <person name="La Ragione R."/>
            <person name="Hildebrand F."/>
            <person name="Pallen M.J."/>
        </authorList>
    </citation>
    <scope>NUCLEOTIDE SEQUENCE</scope>
    <source>
        <strain evidence="16">1719</strain>
    </source>
</reference>
<dbReference type="Gene3D" id="2.40.170.20">
    <property type="entry name" value="TonB-dependent receptor, beta-barrel domain"/>
    <property type="match status" value="1"/>
</dbReference>
<organism evidence="16 17">
    <name type="scientific">Candidatus Sphingobacterium stercoripullorum</name>
    <dbReference type="NCBI Taxonomy" id="2838759"/>
    <lineage>
        <taxon>Bacteria</taxon>
        <taxon>Pseudomonadati</taxon>
        <taxon>Bacteroidota</taxon>
        <taxon>Sphingobacteriia</taxon>
        <taxon>Sphingobacteriales</taxon>
        <taxon>Sphingobacteriaceae</taxon>
        <taxon>Sphingobacterium</taxon>
    </lineage>
</organism>
<dbReference type="GO" id="GO:0015344">
    <property type="term" value="F:siderophore uptake transmembrane transporter activity"/>
    <property type="evidence" value="ECO:0007669"/>
    <property type="project" value="TreeGrafter"/>
</dbReference>
<evidence type="ECO:0000256" key="3">
    <source>
        <dbReference type="ARBA" id="ARBA00022452"/>
    </source>
</evidence>
<dbReference type="Proteomes" id="UP000824156">
    <property type="component" value="Unassembled WGS sequence"/>
</dbReference>
<evidence type="ECO:0000256" key="4">
    <source>
        <dbReference type="ARBA" id="ARBA00022692"/>
    </source>
</evidence>
<comment type="caution">
    <text evidence="16">The sequence shown here is derived from an EMBL/GenBank/DDBJ whole genome shotgun (WGS) entry which is preliminary data.</text>
</comment>
<keyword evidence="2 10" id="KW-0813">Transport</keyword>
<name>A0A9D1WAA3_9SPHI</name>
<keyword evidence="7 10" id="KW-0472">Membrane</keyword>
<feature type="domain" description="TonB-dependent receptor plug" evidence="15">
    <location>
        <begin position="45"/>
        <end position="150"/>
    </location>
</feature>
<dbReference type="Gene3D" id="2.170.130.10">
    <property type="entry name" value="TonB-dependent receptor, plug domain"/>
    <property type="match status" value="1"/>
</dbReference>
<evidence type="ECO:0000256" key="10">
    <source>
        <dbReference type="PROSITE-ProRule" id="PRU01360"/>
    </source>
</evidence>
<dbReference type="Pfam" id="PF00593">
    <property type="entry name" value="TonB_dep_Rec_b-barrel"/>
    <property type="match status" value="1"/>
</dbReference>
<evidence type="ECO:0000313" key="17">
    <source>
        <dbReference type="Proteomes" id="UP000824156"/>
    </source>
</evidence>
<dbReference type="PANTHER" id="PTHR30069">
    <property type="entry name" value="TONB-DEPENDENT OUTER MEMBRANE RECEPTOR"/>
    <property type="match status" value="1"/>
</dbReference>
<keyword evidence="5 13" id="KW-0732">Signal</keyword>
<dbReference type="InterPro" id="IPR037066">
    <property type="entry name" value="Plug_dom_sf"/>
</dbReference>
<dbReference type="InterPro" id="IPR000531">
    <property type="entry name" value="Beta-barrel_TonB"/>
</dbReference>
<proteinExistence type="inferred from homology"/>
<comment type="similarity">
    <text evidence="10 11">Belongs to the TonB-dependent receptor family.</text>
</comment>
<feature type="domain" description="TonB-dependent receptor-like beta-barrel" evidence="14">
    <location>
        <begin position="264"/>
        <end position="655"/>
    </location>
</feature>
<dbReference type="InterPro" id="IPR039426">
    <property type="entry name" value="TonB-dep_rcpt-like"/>
</dbReference>
<evidence type="ECO:0000259" key="15">
    <source>
        <dbReference type="Pfam" id="PF07715"/>
    </source>
</evidence>
<dbReference type="GO" id="GO:0009279">
    <property type="term" value="C:cell outer membrane"/>
    <property type="evidence" value="ECO:0007669"/>
    <property type="project" value="UniProtKB-SubCell"/>
</dbReference>
<comment type="subcellular location">
    <subcellularLocation>
        <location evidence="1 10">Cell outer membrane</location>
        <topology evidence="1 10">Multi-pass membrane protein</topology>
    </subcellularLocation>
</comment>
<keyword evidence="4 10" id="KW-0812">Transmembrane</keyword>
<keyword evidence="6 11" id="KW-0798">TonB box</keyword>
<sequence>MRQVLNLLTVLFVLSPFGIQAQEEAAQNIDSVYVNLYFNPQLLLSSPSSGKSISQSSLASQQPGQLSAVVNTVPGVRMEERSPGSYRFTLRGSTIRSPFGVRNLKVYWGDIPLTDAGGNTYLNLIDPSFLESIEILKGPDASVYGPNSAGVIRLVPRGSNYQQGGNQVDVQLSGGSFGRFDQQAHLSYSPSDKYHFSMGQVFNRADNYRDQSALNKKSFYTFHQWDPSIKHSFKMHLLLSDMHYETPGGLTIDQMNENPKGSRPAAGNNPSAKEQHAGTYNKTILGGLTHQMTVLPNLSLNSSIFGSYTDFRNPFITNYEYRFENNLGLRAYLNYQKSLSREYSLDVQAGIEGQWANHQIRNQDNDNGTPTGLQTEDKLGNHIFNTFLKMTLNKHDLWSLEASLGHNNHGLYFSQQYPEEIGKTNITLKDNWMPRLAYSYRVHPQHALRLSISKGFSLPTLAEVRSSDQKINTDLKAEQGINYELGWRWHSRSQRVRTDLSAYYYLLNDGIVRSIDENGNDYYQNAGEIEQKAIELNTLLQLIKPKETGFLQSINWDMGLTLQDYKFKSYQIAGENYDNNRVTSTPRTTISNTLSISSNNKWQLNILHYYSSDIPLDDANTVFAESYHLLQAKLLRQLPLAKGKQLTVFAGADNLLNQKYSMGNDINAFGGRFFNPAPSRNFYAGLSLLIK</sequence>
<dbReference type="AlphaFoldDB" id="A0A9D1WAA3"/>
<dbReference type="InterPro" id="IPR012910">
    <property type="entry name" value="Plug_dom"/>
</dbReference>
<feature type="signal peptide" evidence="13">
    <location>
        <begin position="1"/>
        <end position="21"/>
    </location>
</feature>
<keyword evidence="3 10" id="KW-1134">Transmembrane beta strand</keyword>
<evidence type="ECO:0000256" key="9">
    <source>
        <dbReference type="ARBA" id="ARBA00023237"/>
    </source>
</evidence>
<evidence type="ECO:0000313" key="16">
    <source>
        <dbReference type="EMBL" id="HIX55529.1"/>
    </source>
</evidence>
<feature type="chain" id="PRO_5039444532" evidence="13">
    <location>
        <begin position="22"/>
        <end position="691"/>
    </location>
</feature>
<dbReference type="GO" id="GO:0044718">
    <property type="term" value="P:siderophore transmembrane transport"/>
    <property type="evidence" value="ECO:0007669"/>
    <property type="project" value="TreeGrafter"/>
</dbReference>
<dbReference type="PANTHER" id="PTHR30069:SF29">
    <property type="entry name" value="HEMOGLOBIN AND HEMOGLOBIN-HAPTOGLOBIN-BINDING PROTEIN 1-RELATED"/>
    <property type="match status" value="1"/>
</dbReference>
<accession>A0A9D1WAA3</accession>
<dbReference type="EMBL" id="DXEZ01000308">
    <property type="protein sequence ID" value="HIX55529.1"/>
    <property type="molecule type" value="Genomic_DNA"/>
</dbReference>
<evidence type="ECO:0000256" key="7">
    <source>
        <dbReference type="ARBA" id="ARBA00023136"/>
    </source>
</evidence>
<gene>
    <name evidence="16" type="ORF">H9853_10940</name>
</gene>
<evidence type="ECO:0000256" key="1">
    <source>
        <dbReference type="ARBA" id="ARBA00004571"/>
    </source>
</evidence>
<keyword evidence="9 10" id="KW-0998">Cell outer membrane</keyword>
<reference evidence="16" key="2">
    <citation type="submission" date="2021-04" db="EMBL/GenBank/DDBJ databases">
        <authorList>
            <person name="Gilroy R."/>
        </authorList>
    </citation>
    <scope>NUCLEOTIDE SEQUENCE</scope>
    <source>
        <strain evidence="16">1719</strain>
    </source>
</reference>
<dbReference type="SUPFAM" id="SSF56935">
    <property type="entry name" value="Porins"/>
    <property type="match status" value="1"/>
</dbReference>
<evidence type="ECO:0000256" key="5">
    <source>
        <dbReference type="ARBA" id="ARBA00022729"/>
    </source>
</evidence>
<evidence type="ECO:0000256" key="6">
    <source>
        <dbReference type="ARBA" id="ARBA00023077"/>
    </source>
</evidence>